<proteinExistence type="predicted"/>
<dbReference type="PANTHER" id="PTHR35395:SF1">
    <property type="entry name" value="DUF6536 DOMAIN-CONTAINING PROTEIN"/>
    <property type="match status" value="1"/>
</dbReference>
<keyword evidence="1" id="KW-1133">Transmembrane helix</keyword>
<dbReference type="OrthoDB" id="5429634at2759"/>
<evidence type="ECO:0000313" key="3">
    <source>
        <dbReference type="EMBL" id="KAF2186207.1"/>
    </source>
</evidence>
<feature type="transmembrane region" description="Helical" evidence="1">
    <location>
        <begin position="39"/>
        <end position="63"/>
    </location>
</feature>
<protein>
    <recommendedName>
        <fullName evidence="2">DUF6536 domain-containing protein</fullName>
    </recommendedName>
</protein>
<sequence>MSAKTTLLSERTLCPDEQLESAARKRTLRSCLGFASWRFSLAAGGICSWLVYLVNLSVTVYALKTKHIDYKGRSFIYEGQCATVKKFNIAIHLAINIFGTILLSASNYCMQCLSAPTRREIELGSSSKDLVTYWPS</sequence>
<keyword evidence="1" id="KW-0812">Transmembrane</keyword>
<feature type="domain" description="DUF6536" evidence="2">
    <location>
        <begin position="37"/>
        <end position="122"/>
    </location>
</feature>
<evidence type="ECO:0000256" key="1">
    <source>
        <dbReference type="SAM" id="Phobius"/>
    </source>
</evidence>
<dbReference type="PANTHER" id="PTHR35395">
    <property type="entry name" value="DUF6536 DOMAIN-CONTAINING PROTEIN"/>
    <property type="match status" value="1"/>
</dbReference>
<name>A0A6A6E2M8_9PEZI</name>
<dbReference type="EMBL" id="ML994630">
    <property type="protein sequence ID" value="KAF2186207.1"/>
    <property type="molecule type" value="Genomic_DNA"/>
</dbReference>
<gene>
    <name evidence="3" type="ORF">K469DRAFT_147508</name>
</gene>
<organism evidence="3 4">
    <name type="scientific">Zopfia rhizophila CBS 207.26</name>
    <dbReference type="NCBI Taxonomy" id="1314779"/>
    <lineage>
        <taxon>Eukaryota</taxon>
        <taxon>Fungi</taxon>
        <taxon>Dikarya</taxon>
        <taxon>Ascomycota</taxon>
        <taxon>Pezizomycotina</taxon>
        <taxon>Dothideomycetes</taxon>
        <taxon>Dothideomycetes incertae sedis</taxon>
        <taxon>Zopfiaceae</taxon>
        <taxon>Zopfia</taxon>
    </lineage>
</organism>
<dbReference type="Pfam" id="PF20163">
    <property type="entry name" value="DUF6536"/>
    <property type="match status" value="1"/>
</dbReference>
<dbReference type="Proteomes" id="UP000800200">
    <property type="component" value="Unassembled WGS sequence"/>
</dbReference>
<dbReference type="AlphaFoldDB" id="A0A6A6E2M8"/>
<accession>A0A6A6E2M8</accession>
<evidence type="ECO:0000259" key="2">
    <source>
        <dbReference type="Pfam" id="PF20163"/>
    </source>
</evidence>
<dbReference type="InterPro" id="IPR046623">
    <property type="entry name" value="DUF6536"/>
</dbReference>
<keyword evidence="1" id="KW-0472">Membrane</keyword>
<keyword evidence="4" id="KW-1185">Reference proteome</keyword>
<evidence type="ECO:0000313" key="4">
    <source>
        <dbReference type="Proteomes" id="UP000800200"/>
    </source>
</evidence>
<reference evidence="3" key="1">
    <citation type="journal article" date="2020" name="Stud. Mycol.">
        <title>101 Dothideomycetes genomes: a test case for predicting lifestyles and emergence of pathogens.</title>
        <authorList>
            <person name="Haridas S."/>
            <person name="Albert R."/>
            <person name="Binder M."/>
            <person name="Bloem J."/>
            <person name="Labutti K."/>
            <person name="Salamov A."/>
            <person name="Andreopoulos B."/>
            <person name="Baker S."/>
            <person name="Barry K."/>
            <person name="Bills G."/>
            <person name="Bluhm B."/>
            <person name="Cannon C."/>
            <person name="Castanera R."/>
            <person name="Culley D."/>
            <person name="Daum C."/>
            <person name="Ezra D."/>
            <person name="Gonzalez J."/>
            <person name="Henrissat B."/>
            <person name="Kuo A."/>
            <person name="Liang C."/>
            <person name="Lipzen A."/>
            <person name="Lutzoni F."/>
            <person name="Magnuson J."/>
            <person name="Mondo S."/>
            <person name="Nolan M."/>
            <person name="Ohm R."/>
            <person name="Pangilinan J."/>
            <person name="Park H.-J."/>
            <person name="Ramirez L."/>
            <person name="Alfaro M."/>
            <person name="Sun H."/>
            <person name="Tritt A."/>
            <person name="Yoshinaga Y."/>
            <person name="Zwiers L.-H."/>
            <person name="Turgeon B."/>
            <person name="Goodwin S."/>
            <person name="Spatafora J."/>
            <person name="Crous P."/>
            <person name="Grigoriev I."/>
        </authorList>
    </citation>
    <scope>NUCLEOTIDE SEQUENCE</scope>
    <source>
        <strain evidence="3">CBS 207.26</strain>
    </source>
</reference>